<organism evidence="1 2">
    <name type="scientific">Vigna unguiculata</name>
    <name type="common">Cowpea</name>
    <dbReference type="NCBI Taxonomy" id="3917"/>
    <lineage>
        <taxon>Eukaryota</taxon>
        <taxon>Viridiplantae</taxon>
        <taxon>Streptophyta</taxon>
        <taxon>Embryophyta</taxon>
        <taxon>Tracheophyta</taxon>
        <taxon>Spermatophyta</taxon>
        <taxon>Magnoliopsida</taxon>
        <taxon>eudicotyledons</taxon>
        <taxon>Gunneridae</taxon>
        <taxon>Pentapetalae</taxon>
        <taxon>rosids</taxon>
        <taxon>fabids</taxon>
        <taxon>Fabales</taxon>
        <taxon>Fabaceae</taxon>
        <taxon>Papilionoideae</taxon>
        <taxon>50 kb inversion clade</taxon>
        <taxon>NPAAA clade</taxon>
        <taxon>indigoferoid/millettioid clade</taxon>
        <taxon>Phaseoleae</taxon>
        <taxon>Vigna</taxon>
    </lineage>
</organism>
<dbReference type="Proteomes" id="UP000501690">
    <property type="component" value="Linkage Group LG2"/>
</dbReference>
<keyword evidence="2" id="KW-1185">Reference proteome</keyword>
<gene>
    <name evidence="1" type="ORF">DEO72_LG2g3782</name>
</gene>
<name>A0A4D6L4N3_VIGUN</name>
<evidence type="ECO:0000313" key="2">
    <source>
        <dbReference type="Proteomes" id="UP000501690"/>
    </source>
</evidence>
<sequence length="240" mass="26636">MYVFLVLEEEPPGGTLPTARRRVINASVSTIFFGLPGGTGFAINGVDELWENRKLVQKSKVRVTLKIGEFLENAGTAERDARLEQKLVTRNIVMAPGCEIGIARRWHGSNGVLDWVAPDGRIGSARRRRHEQRFLEQRPLGGSLEALAPSGKIAGFLELSSERIPCVELGIGCLAVESGPSGNSYTHNDYWNVWRLAVRVIPPSDTYRQRYQRRLAPDGTCPPPDRLEACFALRLKSSAR</sequence>
<proteinExistence type="predicted"/>
<dbReference type="EMBL" id="CP039346">
    <property type="protein sequence ID" value="QCD83438.1"/>
    <property type="molecule type" value="Genomic_DNA"/>
</dbReference>
<reference evidence="1 2" key="1">
    <citation type="submission" date="2019-04" db="EMBL/GenBank/DDBJ databases">
        <title>An improved genome assembly and genetic linkage map for asparagus bean, Vigna unguiculata ssp. sesquipedialis.</title>
        <authorList>
            <person name="Xia Q."/>
            <person name="Zhang R."/>
            <person name="Dong Y."/>
        </authorList>
    </citation>
    <scope>NUCLEOTIDE SEQUENCE [LARGE SCALE GENOMIC DNA]</scope>
    <source>
        <tissue evidence="1">Leaf</tissue>
    </source>
</reference>
<evidence type="ECO:0000313" key="1">
    <source>
        <dbReference type="EMBL" id="QCD83438.1"/>
    </source>
</evidence>
<accession>A0A4D6L4N3</accession>
<protein>
    <submittedName>
        <fullName evidence="1">Uncharacterized protein</fullName>
    </submittedName>
</protein>
<dbReference type="AlphaFoldDB" id="A0A4D6L4N3"/>